<accession>A0ABT2Z9K0</accession>
<feature type="chain" id="PRO_5045288128" evidence="4">
    <location>
        <begin position="24"/>
        <end position="347"/>
    </location>
</feature>
<keyword evidence="3 4" id="KW-0732">Signal</keyword>
<dbReference type="Gene3D" id="3.40.190.10">
    <property type="entry name" value="Periplasmic binding protein-like II"/>
    <property type="match status" value="2"/>
</dbReference>
<evidence type="ECO:0000256" key="1">
    <source>
        <dbReference type="ARBA" id="ARBA00010333"/>
    </source>
</evidence>
<comment type="similarity">
    <text evidence="1">Belongs to the bacterial solute-binding protein 3 family.</text>
</comment>
<sequence length="347" mass="37215">MKLALKALLVSTALVASSQVAHAQVAGDSRLKTVQDRGKLLCSGHNGSFLGFAEVDDQGNWKGVDIDLCKALAAGLFGKSEGALEIVPISWAQRWPALQSGDIDAVIKVSGWTQSRDTELNLAYSQPYFIGAFQVMSHASLGAQTLADLDGGSICVAAGTSTERALATYLETKAIQAEVLTFENGDELRNAYYEARCDGMVEWAPSLAASRVDAPDGADAHTILPDVLDLEAEGIIVPENDADWLDVQNWMLSSLWFAEANGITSANVDEIKANPPSATIEKFLGVTPGYGERLGLSDDWAYNMIKEVGNMAEIYDRNLGSGSRYNLPRGINALYSDGGVFYPLIVD</sequence>
<name>A0ABT2Z9K0_9RHOB</name>
<dbReference type="InterPro" id="IPR051455">
    <property type="entry name" value="Bact_solute-bind_prot3"/>
</dbReference>
<dbReference type="PANTHER" id="PTHR30085:SF7">
    <property type="entry name" value="AMINO-ACID ABC TRANSPORTER-BINDING PROTEIN YHDW-RELATED"/>
    <property type="match status" value="1"/>
</dbReference>
<gene>
    <name evidence="6" type="ORF">OEW28_02285</name>
</gene>
<feature type="domain" description="Solute-binding protein family 3/N-terminal" evidence="5">
    <location>
        <begin position="40"/>
        <end position="271"/>
    </location>
</feature>
<reference evidence="6 7" key="1">
    <citation type="submission" date="2022-10" db="EMBL/GenBank/DDBJ databases">
        <title>Defluviimonas sp. nov., isolated from ocean surface water.</title>
        <authorList>
            <person name="He W."/>
            <person name="Wang L."/>
            <person name="Zhang D.-F."/>
        </authorList>
    </citation>
    <scope>NUCLEOTIDE SEQUENCE [LARGE SCALE GENOMIC DNA]</scope>
    <source>
        <strain evidence="6 7">WL0002</strain>
    </source>
</reference>
<organism evidence="6 7">
    <name type="scientific">Albidovulum marisflavi</name>
    <dbReference type="NCBI Taxonomy" id="2984159"/>
    <lineage>
        <taxon>Bacteria</taxon>
        <taxon>Pseudomonadati</taxon>
        <taxon>Pseudomonadota</taxon>
        <taxon>Alphaproteobacteria</taxon>
        <taxon>Rhodobacterales</taxon>
        <taxon>Paracoccaceae</taxon>
        <taxon>Albidovulum</taxon>
    </lineage>
</organism>
<evidence type="ECO:0000313" key="7">
    <source>
        <dbReference type="Proteomes" id="UP001652542"/>
    </source>
</evidence>
<protein>
    <submittedName>
        <fullName evidence="6">Transporter substrate-binding domain-containing protein</fullName>
    </submittedName>
</protein>
<proteinExistence type="inferred from homology"/>
<comment type="caution">
    <text evidence="6">The sequence shown here is derived from an EMBL/GenBank/DDBJ whole genome shotgun (WGS) entry which is preliminary data.</text>
</comment>
<evidence type="ECO:0000256" key="4">
    <source>
        <dbReference type="SAM" id="SignalP"/>
    </source>
</evidence>
<dbReference type="PANTHER" id="PTHR30085">
    <property type="entry name" value="AMINO ACID ABC TRANSPORTER PERMEASE"/>
    <property type="match status" value="1"/>
</dbReference>
<dbReference type="RefSeq" id="WP_263733100.1">
    <property type="nucleotide sequence ID" value="NZ_JAOWKY010000001.1"/>
</dbReference>
<keyword evidence="7" id="KW-1185">Reference proteome</keyword>
<evidence type="ECO:0000259" key="5">
    <source>
        <dbReference type="SMART" id="SM00062"/>
    </source>
</evidence>
<dbReference type="SUPFAM" id="SSF53850">
    <property type="entry name" value="Periplasmic binding protein-like II"/>
    <property type="match status" value="1"/>
</dbReference>
<dbReference type="InterPro" id="IPR001638">
    <property type="entry name" value="Solute-binding_3/MltF_N"/>
</dbReference>
<evidence type="ECO:0000256" key="2">
    <source>
        <dbReference type="ARBA" id="ARBA00022448"/>
    </source>
</evidence>
<evidence type="ECO:0000256" key="3">
    <source>
        <dbReference type="ARBA" id="ARBA00022729"/>
    </source>
</evidence>
<dbReference type="Pfam" id="PF00497">
    <property type="entry name" value="SBP_bac_3"/>
    <property type="match status" value="1"/>
</dbReference>
<dbReference type="Proteomes" id="UP001652542">
    <property type="component" value="Unassembled WGS sequence"/>
</dbReference>
<feature type="signal peptide" evidence="4">
    <location>
        <begin position="1"/>
        <end position="23"/>
    </location>
</feature>
<dbReference type="EMBL" id="JAOWKY010000001">
    <property type="protein sequence ID" value="MCV2867451.1"/>
    <property type="molecule type" value="Genomic_DNA"/>
</dbReference>
<evidence type="ECO:0000313" key="6">
    <source>
        <dbReference type="EMBL" id="MCV2867451.1"/>
    </source>
</evidence>
<keyword evidence="2" id="KW-0813">Transport</keyword>
<dbReference type="SMART" id="SM00062">
    <property type="entry name" value="PBPb"/>
    <property type="match status" value="1"/>
</dbReference>